<evidence type="ECO:0000256" key="1">
    <source>
        <dbReference type="ARBA" id="ARBA00004127"/>
    </source>
</evidence>
<dbReference type="SMART" id="SM00228">
    <property type="entry name" value="PDZ"/>
    <property type="match status" value="1"/>
</dbReference>
<keyword evidence="7" id="KW-0645">Protease</keyword>
<dbReference type="InterPro" id="IPR036034">
    <property type="entry name" value="PDZ_sf"/>
</dbReference>
<evidence type="ECO:0000313" key="7">
    <source>
        <dbReference type="EMBL" id="MFC7201355.1"/>
    </source>
</evidence>
<feature type="transmembrane region" description="Helical" evidence="5">
    <location>
        <begin position="113"/>
        <end position="132"/>
    </location>
</feature>
<feature type="transmembrane region" description="Helical" evidence="5">
    <location>
        <begin position="527"/>
        <end position="543"/>
    </location>
</feature>
<dbReference type="InterPro" id="IPR008915">
    <property type="entry name" value="Peptidase_M50"/>
</dbReference>
<evidence type="ECO:0000256" key="5">
    <source>
        <dbReference type="SAM" id="Phobius"/>
    </source>
</evidence>
<feature type="transmembrane region" description="Helical" evidence="5">
    <location>
        <begin position="563"/>
        <end position="583"/>
    </location>
</feature>
<dbReference type="GO" id="GO:0006508">
    <property type="term" value="P:proteolysis"/>
    <property type="evidence" value="ECO:0007669"/>
    <property type="project" value="UniProtKB-KW"/>
</dbReference>
<dbReference type="PROSITE" id="PS50106">
    <property type="entry name" value="PDZ"/>
    <property type="match status" value="1"/>
</dbReference>
<proteinExistence type="predicted"/>
<feature type="transmembrane region" description="Helical" evidence="5">
    <location>
        <begin position="502"/>
        <end position="521"/>
    </location>
</feature>
<keyword evidence="8" id="KW-1185">Reference proteome</keyword>
<dbReference type="RefSeq" id="WP_279528105.1">
    <property type="nucleotide sequence ID" value="NZ_CP122312.1"/>
</dbReference>
<keyword evidence="3 5" id="KW-1133">Transmembrane helix</keyword>
<dbReference type="Pfam" id="PF17820">
    <property type="entry name" value="PDZ_6"/>
    <property type="match status" value="1"/>
</dbReference>
<dbReference type="InterPro" id="IPR041489">
    <property type="entry name" value="PDZ_6"/>
</dbReference>
<dbReference type="InterPro" id="IPR001478">
    <property type="entry name" value="PDZ"/>
</dbReference>
<sequence>MDTWTWVLLGIGLYWLLLVFLRQSGVLPSSVGTMGPLVTLHTQRGKDFLDWLARPKRAWRAYANFGLGGAMVVLVGAFLLLVVQAVNVLVNPPAPSAITQPRNVLVIPGVNQFLPLAVAPEILFGLLVGLVVHEGGHGILCRVEDIDVESMGVVLLAVLPVGAFVEPDEESQQAADRGSRSRMFAAGVTNNFLITALALALLFGPVTGSIAVAPGAHVGSTLPGSPAADAGIEKGDRLVAVAGHDIQSNEDLRDTLLNVSDRTVSVELASGRTTTVTRSLLVTGVVQKTSPLAAIPVNQSDPTTIVAVNGTEVHTEPALRDAVRDRPVATLRTADGQTVTAPMGALVVTVPDSPFATQTDLGANTHLVLTRVNGERVLGPEDVTAALDGTEPGQQVSLVGYVDGERRTFSVSLGDRSGDQGGFLGVQAYPGLSGMSVTDFGVEFYPAETFLDMLGGDGGGNFAQNVFQVLVLPFIGVVAGLPFNFAGFVAPWTNFFVVEGPLAPLGGFVFILANLLFWTGWVNLNLGFFNCIPAFPLDGGHLLRMSAEGVVSRLPIEDRRQAVRTVTTSVGLLMLVSLLLMVFGPELLN</sequence>
<dbReference type="PANTHER" id="PTHR13325:SF3">
    <property type="entry name" value="MEMBRANE-BOUND TRANSCRIPTION FACTOR SITE-2 PROTEASE"/>
    <property type="match status" value="1"/>
</dbReference>
<keyword evidence="2 5" id="KW-0812">Transmembrane</keyword>
<feature type="transmembrane region" description="Helical" evidence="5">
    <location>
        <begin position="61"/>
        <end position="86"/>
    </location>
</feature>
<dbReference type="Proteomes" id="UP001596447">
    <property type="component" value="Unassembled WGS sequence"/>
</dbReference>
<name>A0ABD5Z8L7_9EURY</name>
<protein>
    <submittedName>
        <fullName evidence="7">Site-2 protease family protein</fullName>
    </submittedName>
</protein>
<dbReference type="AlphaFoldDB" id="A0ABD5Z8L7"/>
<gene>
    <name evidence="7" type="ORF">ACFQJ9_18420</name>
</gene>
<feature type="transmembrane region" description="Helical" evidence="5">
    <location>
        <begin position="6"/>
        <end position="21"/>
    </location>
</feature>
<dbReference type="InterPro" id="IPR001193">
    <property type="entry name" value="MBTPS2"/>
</dbReference>
<dbReference type="GO" id="GO:0008233">
    <property type="term" value="F:peptidase activity"/>
    <property type="evidence" value="ECO:0007669"/>
    <property type="project" value="UniProtKB-KW"/>
</dbReference>
<dbReference type="Pfam" id="PF02163">
    <property type="entry name" value="Peptidase_M50"/>
    <property type="match status" value="1"/>
</dbReference>
<evidence type="ECO:0000256" key="3">
    <source>
        <dbReference type="ARBA" id="ARBA00022989"/>
    </source>
</evidence>
<reference evidence="7 8" key="1">
    <citation type="journal article" date="2019" name="Int. J. Syst. Evol. Microbiol.">
        <title>The Global Catalogue of Microorganisms (GCM) 10K type strain sequencing project: providing services to taxonomists for standard genome sequencing and annotation.</title>
        <authorList>
            <consortium name="The Broad Institute Genomics Platform"/>
            <consortium name="The Broad Institute Genome Sequencing Center for Infectious Disease"/>
            <person name="Wu L."/>
            <person name="Ma J."/>
        </authorList>
    </citation>
    <scope>NUCLEOTIDE SEQUENCE [LARGE SCALE GENOMIC DNA]</scope>
    <source>
        <strain evidence="7 8">XZGYJ-43</strain>
    </source>
</reference>
<evidence type="ECO:0000259" key="6">
    <source>
        <dbReference type="PROSITE" id="PS50106"/>
    </source>
</evidence>
<dbReference type="CDD" id="cd06159">
    <property type="entry name" value="S2P-M50_PDZ_Arch"/>
    <property type="match status" value="1"/>
</dbReference>
<evidence type="ECO:0000256" key="4">
    <source>
        <dbReference type="ARBA" id="ARBA00023136"/>
    </source>
</evidence>
<dbReference type="EMBL" id="JBHTAR010000011">
    <property type="protein sequence ID" value="MFC7201355.1"/>
    <property type="molecule type" value="Genomic_DNA"/>
</dbReference>
<evidence type="ECO:0000313" key="8">
    <source>
        <dbReference type="Proteomes" id="UP001596447"/>
    </source>
</evidence>
<comment type="caution">
    <text evidence="7">The sequence shown here is derived from an EMBL/GenBank/DDBJ whole genome shotgun (WGS) entry which is preliminary data.</text>
</comment>
<keyword evidence="4 5" id="KW-0472">Membrane</keyword>
<feature type="transmembrane region" description="Helical" evidence="5">
    <location>
        <begin position="183"/>
        <end position="204"/>
    </location>
</feature>
<dbReference type="GO" id="GO:0012505">
    <property type="term" value="C:endomembrane system"/>
    <property type="evidence" value="ECO:0007669"/>
    <property type="project" value="UniProtKB-SubCell"/>
</dbReference>
<organism evidence="7 8">
    <name type="scientific">Halospeciosus flavus</name>
    <dbReference type="NCBI Taxonomy" id="3032283"/>
    <lineage>
        <taxon>Archaea</taxon>
        <taxon>Methanobacteriati</taxon>
        <taxon>Methanobacteriota</taxon>
        <taxon>Stenosarchaea group</taxon>
        <taxon>Halobacteria</taxon>
        <taxon>Halobacteriales</taxon>
        <taxon>Halobacteriaceae</taxon>
        <taxon>Halospeciosus</taxon>
    </lineage>
</organism>
<keyword evidence="7" id="KW-0378">Hydrolase</keyword>
<feature type="domain" description="PDZ" evidence="6">
    <location>
        <begin position="215"/>
        <end position="248"/>
    </location>
</feature>
<comment type="subcellular location">
    <subcellularLocation>
        <location evidence="1">Endomembrane system</location>
        <topology evidence="1">Multi-pass membrane protein</topology>
    </subcellularLocation>
</comment>
<evidence type="ECO:0000256" key="2">
    <source>
        <dbReference type="ARBA" id="ARBA00022692"/>
    </source>
</evidence>
<accession>A0ABD5Z8L7</accession>
<feature type="transmembrane region" description="Helical" evidence="5">
    <location>
        <begin position="470"/>
        <end position="490"/>
    </location>
</feature>
<dbReference type="Gene3D" id="2.30.42.10">
    <property type="match status" value="2"/>
</dbReference>
<dbReference type="PANTHER" id="PTHR13325">
    <property type="entry name" value="PROTEASE M50 MEMBRANE-BOUND TRANSCRIPTION FACTOR SITE 2 PROTEASE"/>
    <property type="match status" value="1"/>
</dbReference>
<dbReference type="SUPFAM" id="SSF50156">
    <property type="entry name" value="PDZ domain-like"/>
    <property type="match status" value="2"/>
</dbReference>